<dbReference type="Gene3D" id="3.30.70.2450">
    <property type="match status" value="1"/>
</dbReference>
<gene>
    <name evidence="5" type="ORF">MARA_09210</name>
</gene>
<evidence type="ECO:0000313" key="6">
    <source>
        <dbReference type="Proteomes" id="UP000467428"/>
    </source>
</evidence>
<geneLocation type="plasmid" evidence="6">
    <name>pjcm18538 dna</name>
</geneLocation>
<evidence type="ECO:0000256" key="2">
    <source>
        <dbReference type="ARBA" id="ARBA00022630"/>
    </source>
</evidence>
<dbReference type="InterPro" id="IPR002938">
    <property type="entry name" value="FAD-bd"/>
</dbReference>
<dbReference type="PRINTS" id="PR00420">
    <property type="entry name" value="RNGMNOXGNASE"/>
</dbReference>
<dbReference type="Pfam" id="PF21274">
    <property type="entry name" value="Rng_hyd_C"/>
    <property type="match status" value="1"/>
</dbReference>
<dbReference type="EMBL" id="AP022593">
    <property type="protein sequence ID" value="BBY47453.1"/>
    <property type="molecule type" value="Genomic_DNA"/>
</dbReference>
<keyword evidence="6" id="KW-1185">Reference proteome</keyword>
<feature type="domain" description="FAD-binding" evidence="4">
    <location>
        <begin position="7"/>
        <end position="342"/>
    </location>
</feature>
<organism evidence="5 6">
    <name type="scientific">Mycolicibacterium arabiense</name>
    <dbReference type="NCBI Taxonomy" id="1286181"/>
    <lineage>
        <taxon>Bacteria</taxon>
        <taxon>Bacillati</taxon>
        <taxon>Actinomycetota</taxon>
        <taxon>Actinomycetes</taxon>
        <taxon>Mycobacteriales</taxon>
        <taxon>Mycobacteriaceae</taxon>
        <taxon>Mycolicibacterium</taxon>
    </lineage>
</organism>
<name>A0A7I7RSC2_9MYCO</name>
<dbReference type="Gene3D" id="3.50.50.60">
    <property type="entry name" value="FAD/NAD(P)-binding domain"/>
    <property type="match status" value="1"/>
</dbReference>
<reference evidence="5 6" key="1">
    <citation type="journal article" date="2019" name="Emerg. Microbes Infect.">
        <title>Comprehensive subspecies identification of 175 nontuberculous mycobacteria species based on 7547 genomic profiles.</title>
        <authorList>
            <person name="Matsumoto Y."/>
            <person name="Kinjo T."/>
            <person name="Motooka D."/>
            <person name="Nabeya D."/>
            <person name="Jung N."/>
            <person name="Uechi K."/>
            <person name="Horii T."/>
            <person name="Iida T."/>
            <person name="Fujita J."/>
            <person name="Nakamura S."/>
        </authorList>
    </citation>
    <scope>NUCLEOTIDE SEQUENCE [LARGE SCALE GENOMIC DNA]</scope>
    <source>
        <strain evidence="5 6">JCM 18538</strain>
    </source>
</reference>
<sequence length="510" mass="54331">MTRTEDLPVLIVGAGPTGLTAAVELARLGVGVRIIDKAPAPSSTSRALGIQARTLELLRPRGIADELLSLGNPVRATALHAGGQRLGGIEFGTMASEFDYILMLAQSETERLLAEHAAALGVTVERGVEFVGLDQGDDVRVVVRDQDGHSGTIAASYVIAADGSHSPVRKALGLPFEGRSLPQDYVLGDVRLSGDLPDDQLSIFLAANGFLAVFPMGGDRFRFMATDPEGITGDAAEPTLADVQALYDRTVHVPARCHDLAWSSRFRINSRHMTTLRSGRVFFGGDAAHVHSPAGGQGMNAGIQDMINLSWKLAMVLRGSARPELLDTYGSDRLPVIRQLVAMTERATKAFNSTNPVVHGLLVRAVPKLVRRNRVQVVAAPRLGQIAASYRGAPLARGGGRLGALRAGDRVPDLRLPEGRLYDLLDPVSPTLLVDGADELRRVCELWTGVLPVRSVTLPDAMAAGPAWLLVRPDGYLAAAGGPADGRRLGRWLEHWLQPAGAEVAAPAPR</sequence>
<protein>
    <submittedName>
        <fullName evidence="5">Oxygenase</fullName>
    </submittedName>
</protein>
<dbReference type="InterPro" id="IPR036188">
    <property type="entry name" value="FAD/NAD-bd_sf"/>
</dbReference>
<keyword evidence="3" id="KW-0274">FAD</keyword>
<keyword evidence="2" id="KW-0285">Flavoprotein</keyword>
<evidence type="ECO:0000259" key="4">
    <source>
        <dbReference type="Pfam" id="PF01494"/>
    </source>
</evidence>
<dbReference type="PANTHER" id="PTHR43004">
    <property type="entry name" value="TRK SYSTEM POTASSIUM UPTAKE PROTEIN"/>
    <property type="match status" value="1"/>
</dbReference>
<proteinExistence type="predicted"/>
<evidence type="ECO:0000256" key="3">
    <source>
        <dbReference type="ARBA" id="ARBA00022827"/>
    </source>
</evidence>
<comment type="cofactor">
    <cofactor evidence="1">
        <name>FAD</name>
        <dbReference type="ChEBI" id="CHEBI:57692"/>
    </cofactor>
</comment>
<dbReference type="PANTHER" id="PTHR43004:SF19">
    <property type="entry name" value="BINDING MONOOXYGENASE, PUTATIVE (JCVI)-RELATED"/>
    <property type="match status" value="1"/>
</dbReference>
<dbReference type="RefSeq" id="WP_163917381.1">
    <property type="nucleotide sequence ID" value="NZ_AP022593.1"/>
</dbReference>
<dbReference type="GO" id="GO:0071949">
    <property type="term" value="F:FAD binding"/>
    <property type="evidence" value="ECO:0007669"/>
    <property type="project" value="InterPro"/>
</dbReference>
<dbReference type="GO" id="GO:0016709">
    <property type="term" value="F:oxidoreductase activity, acting on paired donors, with incorporation or reduction of molecular oxygen, NAD(P)H as one donor, and incorporation of one atom of oxygen"/>
    <property type="evidence" value="ECO:0007669"/>
    <property type="project" value="UniProtKB-ARBA"/>
</dbReference>
<accession>A0A7I7RSC2</accession>
<dbReference type="Proteomes" id="UP000467428">
    <property type="component" value="Chromosome"/>
</dbReference>
<evidence type="ECO:0000256" key="1">
    <source>
        <dbReference type="ARBA" id="ARBA00001974"/>
    </source>
</evidence>
<dbReference type="SUPFAM" id="SSF51905">
    <property type="entry name" value="FAD/NAD(P)-binding domain"/>
    <property type="match status" value="1"/>
</dbReference>
<dbReference type="KEGG" id="marz:MARA_09210"/>
<dbReference type="AlphaFoldDB" id="A0A7I7RSC2"/>
<evidence type="ECO:0000313" key="5">
    <source>
        <dbReference type="EMBL" id="BBY47453.1"/>
    </source>
</evidence>
<dbReference type="Gene3D" id="3.40.30.120">
    <property type="match status" value="1"/>
</dbReference>
<dbReference type="Pfam" id="PF01494">
    <property type="entry name" value="FAD_binding_3"/>
    <property type="match status" value="1"/>
</dbReference>
<dbReference type="InterPro" id="IPR050641">
    <property type="entry name" value="RIFMO-like"/>
</dbReference>